<keyword evidence="6" id="KW-1185">Reference proteome</keyword>
<sequence length="206" mass="21998">MTVTIAEELLLLALSEDKGKLLINAATLDLALSGGILAELALAGRVTKDGKKLAVATPDPVGDRELDAALERIANDKARTPEWWVRKLQTDDLRDRLLTRLANTGVLARERTKALGIFTVTRWPELDSAVEADIRERMTAVLAGATPDPRTTALIALAKAAGLDRKAFPDAGKARVKELAKGDWVADAVARAIADMNAAVVVTTVT</sequence>
<dbReference type="InterPro" id="IPR008628">
    <property type="entry name" value="GPP34-like"/>
</dbReference>
<gene>
    <name evidence="5" type="ORF">ACFFR3_36265</name>
</gene>
<reference evidence="5 6" key="1">
    <citation type="submission" date="2024-09" db="EMBL/GenBank/DDBJ databases">
        <authorList>
            <person name="Sun Q."/>
            <person name="Mori K."/>
        </authorList>
    </citation>
    <scope>NUCLEOTIDE SEQUENCE [LARGE SCALE GENOMIC DNA]</scope>
    <source>
        <strain evidence="5 6">JCM 3324</strain>
    </source>
</reference>
<keyword evidence="4" id="KW-0472">Membrane</keyword>
<protein>
    <submittedName>
        <fullName evidence="5">GPP34 family phosphoprotein</fullName>
    </submittedName>
</protein>
<name>A0ABV5NXD2_9ACTN</name>
<comment type="subcellular location">
    <subcellularLocation>
        <location evidence="1">Golgi apparatus membrane</location>
        <topology evidence="1">Peripheral membrane protein</topology>
        <orientation evidence="1">Cytoplasmic side</orientation>
    </subcellularLocation>
</comment>
<dbReference type="RefSeq" id="WP_345393451.1">
    <property type="nucleotide sequence ID" value="NZ_BAAAXS010000001.1"/>
</dbReference>
<evidence type="ECO:0000256" key="1">
    <source>
        <dbReference type="ARBA" id="ARBA00004255"/>
    </source>
</evidence>
<dbReference type="PANTHER" id="PTHR12704:SF2">
    <property type="entry name" value="GOLGI PHOSPHOPROTEIN 3 HOMOLOG SAURON"/>
    <property type="match status" value="1"/>
</dbReference>
<evidence type="ECO:0000313" key="6">
    <source>
        <dbReference type="Proteomes" id="UP001589568"/>
    </source>
</evidence>
<dbReference type="EMBL" id="JBHMCF010000040">
    <property type="protein sequence ID" value="MFB9474978.1"/>
    <property type="molecule type" value="Genomic_DNA"/>
</dbReference>
<evidence type="ECO:0000313" key="5">
    <source>
        <dbReference type="EMBL" id="MFB9474978.1"/>
    </source>
</evidence>
<accession>A0ABV5NXD2</accession>
<dbReference type="Proteomes" id="UP001589568">
    <property type="component" value="Unassembled WGS sequence"/>
</dbReference>
<evidence type="ECO:0000256" key="2">
    <source>
        <dbReference type="ARBA" id="ARBA00023034"/>
    </source>
</evidence>
<dbReference type="PANTHER" id="PTHR12704">
    <property type="entry name" value="TRANS-GOLGI PROTEIN GMX33"/>
    <property type="match status" value="1"/>
</dbReference>
<organism evidence="5 6">
    <name type="scientific">Nonomuraea salmonea</name>
    <dbReference type="NCBI Taxonomy" id="46181"/>
    <lineage>
        <taxon>Bacteria</taxon>
        <taxon>Bacillati</taxon>
        <taxon>Actinomycetota</taxon>
        <taxon>Actinomycetes</taxon>
        <taxon>Streptosporangiales</taxon>
        <taxon>Streptosporangiaceae</taxon>
        <taxon>Nonomuraea</taxon>
    </lineage>
</organism>
<evidence type="ECO:0000256" key="4">
    <source>
        <dbReference type="ARBA" id="ARBA00023136"/>
    </source>
</evidence>
<dbReference type="InterPro" id="IPR038261">
    <property type="entry name" value="GPP34-like_sf"/>
</dbReference>
<proteinExistence type="predicted"/>
<dbReference type="Gene3D" id="1.10.3630.10">
    <property type="entry name" value="yeast vps74-n-term truncation variant domain like"/>
    <property type="match status" value="1"/>
</dbReference>
<evidence type="ECO:0000256" key="3">
    <source>
        <dbReference type="ARBA" id="ARBA00023121"/>
    </source>
</evidence>
<keyword evidence="2" id="KW-0333">Golgi apparatus</keyword>
<keyword evidence="3" id="KW-0446">Lipid-binding</keyword>
<dbReference type="Pfam" id="PF05719">
    <property type="entry name" value="GPP34"/>
    <property type="match status" value="1"/>
</dbReference>
<comment type="caution">
    <text evidence="5">The sequence shown here is derived from an EMBL/GenBank/DDBJ whole genome shotgun (WGS) entry which is preliminary data.</text>
</comment>